<evidence type="ECO:0000313" key="1">
    <source>
        <dbReference type="EMBL" id="ADU65068.1"/>
    </source>
</evidence>
<dbReference type="Gene3D" id="3.90.550.10">
    <property type="entry name" value="Spore Coat Polysaccharide Biosynthesis Protein SpsA, Chain A"/>
    <property type="match status" value="1"/>
</dbReference>
<reference evidence="1 2" key="1">
    <citation type="submission" date="2010-12" db="EMBL/GenBank/DDBJ databases">
        <title>Complete sequence of Desulfurispirillum indicum S5.</title>
        <authorList>
            <consortium name="US DOE Joint Genome Institute"/>
            <person name="Lucas S."/>
            <person name="Copeland A."/>
            <person name="Lapidus A."/>
            <person name="Cheng J.-F."/>
            <person name="Goodwin L."/>
            <person name="Pitluck S."/>
            <person name="Chertkov O."/>
            <person name="Held B."/>
            <person name="Detter J.C."/>
            <person name="Han C."/>
            <person name="Tapia R."/>
            <person name="Land M."/>
            <person name="Hauser L."/>
            <person name="Kyrpides N."/>
            <person name="Ivanova N."/>
            <person name="Mikhailova N."/>
            <person name="Haggblom M."/>
            <person name="Rauschenbach I."/>
            <person name="Bini E."/>
            <person name="Woyke T."/>
        </authorList>
    </citation>
    <scope>NUCLEOTIDE SEQUENCE [LARGE SCALE GENOMIC DNA]</scope>
    <source>
        <strain evidence="2">ATCC BAA-1389 / DSM 22839 / S5</strain>
    </source>
</reference>
<dbReference type="Pfam" id="PF09837">
    <property type="entry name" value="DUF2064"/>
    <property type="match status" value="1"/>
</dbReference>
<accession>E6W6R8</accession>
<dbReference type="HOGENOM" id="CLU_075662_2_1_0"/>
<protein>
    <recommendedName>
        <fullName evidence="3">Glycosyltransferase</fullName>
    </recommendedName>
</protein>
<dbReference type="EMBL" id="CP002432">
    <property type="protein sequence ID" value="ADU65068.1"/>
    <property type="molecule type" value="Genomic_DNA"/>
</dbReference>
<sequence>MTAAAIFVKTPGYSPLKTRLAAAIGQSAAEEFHRLSALAVASVLKQAAISRNIQPYWAVAEDNALHDPLWQDFPTISQGEGGLGDRLHHVYQCLQSRHGSAILLGADSPQLHISHIAQALEILADSQPRAVLGLCTDGGFYLCGVNIPLPAKAWTDVPYSCAQTAAQWTAGVEKFAPVTSLEPLADVDVEDDLALVMSALKRQGERTTEQQALLEWYGHYQAGGWVERRDGTKEVPVAE</sequence>
<gene>
    <name evidence="1" type="ordered locus">Selin_0312</name>
</gene>
<dbReference type="KEGG" id="din:Selin_0312"/>
<dbReference type="InterPro" id="IPR018641">
    <property type="entry name" value="Trfase_1_rSAM/seldom-assoc"/>
</dbReference>
<dbReference type="SUPFAM" id="SSF53448">
    <property type="entry name" value="Nucleotide-diphospho-sugar transferases"/>
    <property type="match status" value="1"/>
</dbReference>
<dbReference type="STRING" id="653733.Selin_0312"/>
<dbReference type="PANTHER" id="PTHR36529:SF1">
    <property type="entry name" value="GLYCOSYLTRANSFERASE"/>
    <property type="match status" value="1"/>
</dbReference>
<dbReference type="AlphaFoldDB" id="E6W6R8"/>
<dbReference type="Proteomes" id="UP000002572">
    <property type="component" value="Chromosome"/>
</dbReference>
<dbReference type="InterPro" id="IPR029044">
    <property type="entry name" value="Nucleotide-diphossugar_trans"/>
</dbReference>
<dbReference type="RefSeq" id="WP_013504957.1">
    <property type="nucleotide sequence ID" value="NC_014836.1"/>
</dbReference>
<evidence type="ECO:0000313" key="2">
    <source>
        <dbReference type="Proteomes" id="UP000002572"/>
    </source>
</evidence>
<name>E6W6R8_DESIS</name>
<evidence type="ECO:0008006" key="3">
    <source>
        <dbReference type="Google" id="ProtNLM"/>
    </source>
</evidence>
<proteinExistence type="predicted"/>
<dbReference type="InParanoid" id="E6W6R8"/>
<keyword evidence="2" id="KW-1185">Reference proteome</keyword>
<organism evidence="1 2">
    <name type="scientific">Desulfurispirillum indicum (strain ATCC BAA-1389 / DSM 22839 / S5)</name>
    <dbReference type="NCBI Taxonomy" id="653733"/>
    <lineage>
        <taxon>Bacteria</taxon>
        <taxon>Pseudomonadati</taxon>
        <taxon>Chrysiogenota</taxon>
        <taxon>Chrysiogenia</taxon>
        <taxon>Chrysiogenales</taxon>
        <taxon>Chrysiogenaceae</taxon>
        <taxon>Desulfurispirillum</taxon>
    </lineage>
</organism>
<dbReference type="eggNOG" id="COG3222">
    <property type="taxonomic scope" value="Bacteria"/>
</dbReference>
<dbReference type="OrthoDB" id="9798250at2"/>
<dbReference type="PANTHER" id="PTHR36529">
    <property type="entry name" value="SLL1095 PROTEIN"/>
    <property type="match status" value="1"/>
</dbReference>